<evidence type="ECO:0000259" key="2">
    <source>
        <dbReference type="Pfam" id="PF01261"/>
    </source>
</evidence>
<dbReference type="PANTHER" id="PTHR12110:SF21">
    <property type="entry name" value="XYLOSE ISOMERASE-LIKE TIM BARREL DOMAIN-CONTAINING PROTEIN"/>
    <property type="match status" value="1"/>
</dbReference>
<protein>
    <submittedName>
        <fullName evidence="3">Sugar phosphate isomerase/epimerase</fullName>
    </submittedName>
</protein>
<reference evidence="3 4" key="1">
    <citation type="journal article" date="2019" name="Int. J. Syst. Evol. Microbiol.">
        <title>The Global Catalogue of Microorganisms (GCM) 10K type strain sequencing project: providing services to taxonomists for standard genome sequencing and annotation.</title>
        <authorList>
            <consortium name="The Broad Institute Genomics Platform"/>
            <consortium name="The Broad Institute Genome Sequencing Center for Infectious Disease"/>
            <person name="Wu L."/>
            <person name="Ma J."/>
        </authorList>
    </citation>
    <scope>NUCLEOTIDE SEQUENCE [LARGE SCALE GENOMIC DNA]</scope>
    <source>
        <strain evidence="3 4">JCM 14919</strain>
    </source>
</reference>
<dbReference type="InterPro" id="IPR013022">
    <property type="entry name" value="Xyl_isomerase-like_TIM-brl"/>
</dbReference>
<accession>A0ABN3B3V5</accession>
<feature type="domain" description="Xylose isomerase-like TIM barrel" evidence="2">
    <location>
        <begin position="20"/>
        <end position="312"/>
    </location>
</feature>
<dbReference type="SUPFAM" id="SSF51658">
    <property type="entry name" value="Xylose isomerase-like"/>
    <property type="match status" value="1"/>
</dbReference>
<dbReference type="RefSeq" id="WP_346057532.1">
    <property type="nucleotide sequence ID" value="NZ_BAAAOP010000004.1"/>
</dbReference>
<comment type="caution">
    <text evidence="3">The sequence shown here is derived from an EMBL/GenBank/DDBJ whole genome shotgun (WGS) entry which is preliminary data.</text>
</comment>
<dbReference type="InterPro" id="IPR050312">
    <property type="entry name" value="IolE/XylAMocC-like"/>
</dbReference>
<sequence>MKLGVYNAILHDRSLPQAIEIVRSLGLTGIELNSGGFLPATHIPNLGDVLVSDVARDEFLEQFADTGVSIAGLNCNGNPLHPKRAIGEAHAADVRRSIRLAERLGQDRVVTMSGLPGGEPGATVVNWVVNAWNSAALDVLDYQWDIAAEFWREMDRFAADHGVKIALELHPQNLVFNSADVHKLIELTNATHIGVELDASHLFWQQMDPVAVVRHLGELVVHAAAKDVRVNPEWAGLNGVLDNSFRRLGPDEPRTNLGGDEWANEWPKRSAWDFVALGRGHDTEFWTEFLRAIRDVDPGMWVNIEHEDVSLGRIEGLEVASKVLLEADAALQGAR</sequence>
<name>A0ABN3B3V5_9MICO</name>
<keyword evidence="4" id="KW-1185">Reference proteome</keyword>
<dbReference type="InterPro" id="IPR036237">
    <property type="entry name" value="Xyl_isomerase-like_sf"/>
</dbReference>
<keyword evidence="1" id="KW-0119">Carbohydrate metabolism</keyword>
<evidence type="ECO:0000313" key="4">
    <source>
        <dbReference type="Proteomes" id="UP001501084"/>
    </source>
</evidence>
<dbReference type="PANTHER" id="PTHR12110">
    <property type="entry name" value="HYDROXYPYRUVATE ISOMERASE"/>
    <property type="match status" value="1"/>
</dbReference>
<dbReference type="Pfam" id="PF01261">
    <property type="entry name" value="AP_endonuc_2"/>
    <property type="match status" value="1"/>
</dbReference>
<dbReference type="EMBL" id="BAAAOP010000004">
    <property type="protein sequence ID" value="GAA2186791.1"/>
    <property type="molecule type" value="Genomic_DNA"/>
</dbReference>
<dbReference type="GO" id="GO:0016853">
    <property type="term" value="F:isomerase activity"/>
    <property type="evidence" value="ECO:0007669"/>
    <property type="project" value="UniProtKB-KW"/>
</dbReference>
<keyword evidence="3" id="KW-0413">Isomerase</keyword>
<proteinExistence type="predicted"/>
<organism evidence="3 4">
    <name type="scientific">Leucobacter alluvii</name>
    <dbReference type="NCBI Taxonomy" id="340321"/>
    <lineage>
        <taxon>Bacteria</taxon>
        <taxon>Bacillati</taxon>
        <taxon>Actinomycetota</taxon>
        <taxon>Actinomycetes</taxon>
        <taxon>Micrococcales</taxon>
        <taxon>Microbacteriaceae</taxon>
        <taxon>Leucobacter</taxon>
    </lineage>
</organism>
<dbReference type="Proteomes" id="UP001501084">
    <property type="component" value="Unassembled WGS sequence"/>
</dbReference>
<gene>
    <name evidence="3" type="ORF">GCM10009786_08940</name>
</gene>
<evidence type="ECO:0000256" key="1">
    <source>
        <dbReference type="ARBA" id="ARBA00023277"/>
    </source>
</evidence>
<dbReference type="Gene3D" id="3.20.20.150">
    <property type="entry name" value="Divalent-metal-dependent TIM barrel enzymes"/>
    <property type="match status" value="1"/>
</dbReference>
<evidence type="ECO:0000313" key="3">
    <source>
        <dbReference type="EMBL" id="GAA2186791.1"/>
    </source>
</evidence>